<name>A0A433VV70_9CYAN</name>
<evidence type="ECO:0000259" key="8">
    <source>
        <dbReference type="PROSITE" id="PS50109"/>
    </source>
</evidence>
<feature type="transmembrane region" description="Helical" evidence="7">
    <location>
        <begin position="21"/>
        <end position="39"/>
    </location>
</feature>
<evidence type="ECO:0000256" key="5">
    <source>
        <dbReference type="ARBA" id="ARBA00022777"/>
    </source>
</evidence>
<gene>
    <name evidence="9" type="ORF">DSM106972_004760</name>
</gene>
<reference evidence="9" key="2">
    <citation type="journal article" date="2019" name="Genome Biol. Evol.">
        <title>Day and night: Metabolic profiles and evolutionary relationships of six axenic non-marine cyanobacteria.</title>
        <authorList>
            <person name="Will S.E."/>
            <person name="Henke P."/>
            <person name="Boedeker C."/>
            <person name="Huang S."/>
            <person name="Brinkmann H."/>
            <person name="Rohde M."/>
            <person name="Jarek M."/>
            <person name="Friedl T."/>
            <person name="Seufert S."/>
            <person name="Schumacher M."/>
            <person name="Overmann J."/>
            <person name="Neumann-Schaal M."/>
            <person name="Petersen J."/>
        </authorList>
    </citation>
    <scope>NUCLEOTIDE SEQUENCE [LARGE SCALE GENOMIC DNA]</scope>
    <source>
        <strain evidence="9">PCC 7102</strain>
    </source>
</reference>
<keyword evidence="5" id="KW-0418">Kinase</keyword>
<evidence type="ECO:0000256" key="1">
    <source>
        <dbReference type="ARBA" id="ARBA00000085"/>
    </source>
</evidence>
<keyword evidence="6" id="KW-0902">Two-component regulatory system</keyword>
<dbReference type="Gene3D" id="1.10.287.130">
    <property type="match status" value="1"/>
</dbReference>
<dbReference type="InterPro" id="IPR005467">
    <property type="entry name" value="His_kinase_dom"/>
</dbReference>
<dbReference type="InterPro" id="IPR036097">
    <property type="entry name" value="HisK_dim/P_sf"/>
</dbReference>
<dbReference type="InterPro" id="IPR004358">
    <property type="entry name" value="Sig_transdc_His_kin-like_C"/>
</dbReference>
<sequence length="477" mass="54002">MQKPGQQAISIDYQKWRDTFLYQKLQLAIIIWSCFHAAIELNFKIPEFLGKYYKRGAVSAVTFLFNSSRDLLLQELLFIGCLILLRLPKTRKYLKTIFIIFACSIPFYNYFQVIITTIPYLIGLKTPESQSIDIIASLGGEIDIIHCLALNQIRLGIDTKYYHLLFPIIGVLVPVCLRLHIISQVSVFIFGLLAYKFNNPTYNFWSLSQEQQVACSTDAIYSLIFNLLPCIVVDYGIYLYELTLKTEFKYWWQLRLFVNAVAHDLRNPVLGTILVLENLLNQRQTKIEVDRTVVEDVITGNKRQLNLIDSMLEAHASETQGIKIYPQSIKLYPLVQSIITDLSPLLSKEQATIVNLANSELPEVFADALQLSRVYHNLIINAINVNQVGLQITIDAWVEEDKVHCIVADNGVGMSQQQAAKLFQLYARGQNIQQSLGLGLGLYICQQIIIAHSGDIGVNSSPGNGATFWFTLPIGVD</sequence>
<keyword evidence="10" id="KW-1185">Reference proteome</keyword>
<dbReference type="PANTHER" id="PTHR43047">
    <property type="entry name" value="TWO-COMPONENT HISTIDINE PROTEIN KINASE"/>
    <property type="match status" value="1"/>
</dbReference>
<dbReference type="CDD" id="cd00075">
    <property type="entry name" value="HATPase"/>
    <property type="match status" value="1"/>
</dbReference>
<feature type="transmembrane region" description="Helical" evidence="7">
    <location>
        <begin position="165"/>
        <end position="195"/>
    </location>
</feature>
<reference evidence="9" key="1">
    <citation type="submission" date="2018-12" db="EMBL/GenBank/DDBJ databases">
        <authorList>
            <person name="Will S."/>
            <person name="Neumann-Schaal M."/>
            <person name="Henke P."/>
        </authorList>
    </citation>
    <scope>NUCLEOTIDE SEQUENCE</scope>
    <source>
        <strain evidence="9">PCC 7102</strain>
    </source>
</reference>
<dbReference type="InterPro" id="IPR036890">
    <property type="entry name" value="HATPase_C_sf"/>
</dbReference>
<keyword evidence="7" id="KW-0472">Membrane</keyword>
<accession>A0A433VV70</accession>
<evidence type="ECO:0000313" key="10">
    <source>
        <dbReference type="Proteomes" id="UP000271624"/>
    </source>
</evidence>
<dbReference type="PRINTS" id="PR00344">
    <property type="entry name" value="BCTRLSENSOR"/>
</dbReference>
<evidence type="ECO:0000256" key="4">
    <source>
        <dbReference type="ARBA" id="ARBA00022679"/>
    </source>
</evidence>
<dbReference type="SUPFAM" id="SSF47384">
    <property type="entry name" value="Homodimeric domain of signal transducing histidine kinase"/>
    <property type="match status" value="1"/>
</dbReference>
<evidence type="ECO:0000256" key="6">
    <source>
        <dbReference type="ARBA" id="ARBA00023012"/>
    </source>
</evidence>
<dbReference type="SMART" id="SM00387">
    <property type="entry name" value="HATPase_c"/>
    <property type="match status" value="1"/>
</dbReference>
<dbReference type="RefSeq" id="WP_127078472.1">
    <property type="nucleotide sequence ID" value="NZ_RSCL01000001.1"/>
</dbReference>
<dbReference type="OrthoDB" id="438185at2"/>
<dbReference type="EC" id="2.7.13.3" evidence="2"/>
<dbReference type="Pfam" id="PF02518">
    <property type="entry name" value="HATPase_c"/>
    <property type="match status" value="1"/>
</dbReference>
<feature type="transmembrane region" description="Helical" evidence="7">
    <location>
        <begin position="99"/>
        <end position="122"/>
    </location>
</feature>
<feature type="domain" description="Histidine kinase" evidence="8">
    <location>
        <begin position="260"/>
        <end position="476"/>
    </location>
</feature>
<dbReference type="Pfam" id="PF00512">
    <property type="entry name" value="HisKA"/>
    <property type="match status" value="1"/>
</dbReference>
<feature type="transmembrane region" description="Helical" evidence="7">
    <location>
        <begin position="71"/>
        <end position="87"/>
    </location>
</feature>
<evidence type="ECO:0000256" key="3">
    <source>
        <dbReference type="ARBA" id="ARBA00022553"/>
    </source>
</evidence>
<comment type="caution">
    <text evidence="9">The sequence shown here is derived from an EMBL/GenBank/DDBJ whole genome shotgun (WGS) entry which is preliminary data.</text>
</comment>
<dbReference type="SMART" id="SM00388">
    <property type="entry name" value="HisKA"/>
    <property type="match status" value="1"/>
</dbReference>
<dbReference type="InterPro" id="IPR003661">
    <property type="entry name" value="HisK_dim/P_dom"/>
</dbReference>
<dbReference type="Gene3D" id="3.30.565.10">
    <property type="entry name" value="Histidine kinase-like ATPase, C-terminal domain"/>
    <property type="match status" value="1"/>
</dbReference>
<keyword evidence="7" id="KW-1133">Transmembrane helix</keyword>
<dbReference type="EMBL" id="RSCL01000001">
    <property type="protein sequence ID" value="RUT09981.1"/>
    <property type="molecule type" value="Genomic_DNA"/>
</dbReference>
<evidence type="ECO:0000313" key="9">
    <source>
        <dbReference type="EMBL" id="RUT09981.1"/>
    </source>
</evidence>
<keyword evidence="3" id="KW-0597">Phosphoprotein</keyword>
<dbReference type="CDD" id="cd00082">
    <property type="entry name" value="HisKA"/>
    <property type="match status" value="1"/>
</dbReference>
<feature type="transmembrane region" description="Helical" evidence="7">
    <location>
        <begin position="134"/>
        <end position="153"/>
    </location>
</feature>
<organism evidence="9 10">
    <name type="scientific">Dulcicalothrix desertica PCC 7102</name>
    <dbReference type="NCBI Taxonomy" id="232991"/>
    <lineage>
        <taxon>Bacteria</taxon>
        <taxon>Bacillati</taxon>
        <taxon>Cyanobacteriota</taxon>
        <taxon>Cyanophyceae</taxon>
        <taxon>Nostocales</taxon>
        <taxon>Calotrichaceae</taxon>
        <taxon>Dulcicalothrix</taxon>
    </lineage>
</organism>
<proteinExistence type="predicted"/>
<dbReference type="PROSITE" id="PS50109">
    <property type="entry name" value="HIS_KIN"/>
    <property type="match status" value="1"/>
</dbReference>
<keyword evidence="4" id="KW-0808">Transferase</keyword>
<protein>
    <recommendedName>
        <fullName evidence="2">histidine kinase</fullName>
        <ecNumber evidence="2">2.7.13.3</ecNumber>
    </recommendedName>
</protein>
<dbReference type="AlphaFoldDB" id="A0A433VV70"/>
<evidence type="ECO:0000256" key="7">
    <source>
        <dbReference type="SAM" id="Phobius"/>
    </source>
</evidence>
<evidence type="ECO:0000256" key="2">
    <source>
        <dbReference type="ARBA" id="ARBA00012438"/>
    </source>
</evidence>
<dbReference type="Proteomes" id="UP000271624">
    <property type="component" value="Unassembled WGS sequence"/>
</dbReference>
<comment type="catalytic activity">
    <reaction evidence="1">
        <text>ATP + protein L-histidine = ADP + protein N-phospho-L-histidine.</text>
        <dbReference type="EC" id="2.7.13.3"/>
    </reaction>
</comment>
<dbReference type="InterPro" id="IPR003594">
    <property type="entry name" value="HATPase_dom"/>
</dbReference>
<dbReference type="SUPFAM" id="SSF55874">
    <property type="entry name" value="ATPase domain of HSP90 chaperone/DNA topoisomerase II/histidine kinase"/>
    <property type="match status" value="1"/>
</dbReference>
<keyword evidence="7" id="KW-0812">Transmembrane</keyword>
<dbReference type="GO" id="GO:0000155">
    <property type="term" value="F:phosphorelay sensor kinase activity"/>
    <property type="evidence" value="ECO:0007669"/>
    <property type="project" value="InterPro"/>
</dbReference>